<feature type="transmembrane region" description="Helical" evidence="7">
    <location>
        <begin position="258"/>
        <end position="277"/>
    </location>
</feature>
<dbReference type="InterPro" id="IPR036259">
    <property type="entry name" value="MFS_trans_sf"/>
</dbReference>
<feature type="transmembrane region" description="Helical" evidence="7">
    <location>
        <begin position="330"/>
        <end position="351"/>
    </location>
</feature>
<dbReference type="Gene3D" id="1.20.1720.10">
    <property type="entry name" value="Multidrug resistance protein D"/>
    <property type="match status" value="1"/>
</dbReference>
<evidence type="ECO:0000256" key="1">
    <source>
        <dbReference type="ARBA" id="ARBA00004141"/>
    </source>
</evidence>
<dbReference type="PANTHER" id="PTHR23501:SF177">
    <property type="entry name" value="MAJOR FACILITATOR SUPERFAMILY (MFS) PROFILE DOMAIN-CONTAINING PROTEIN-RELATED"/>
    <property type="match status" value="1"/>
</dbReference>
<feature type="domain" description="Major facilitator superfamily (MFS) profile" evidence="8">
    <location>
        <begin position="63"/>
        <end position="528"/>
    </location>
</feature>
<evidence type="ECO:0000256" key="6">
    <source>
        <dbReference type="SAM" id="MobiDB-lite"/>
    </source>
</evidence>
<dbReference type="Proteomes" id="UP000019484">
    <property type="component" value="Unassembled WGS sequence"/>
</dbReference>
<dbReference type="SUPFAM" id="SSF103473">
    <property type="entry name" value="MFS general substrate transporter"/>
    <property type="match status" value="1"/>
</dbReference>
<feature type="region of interest" description="Disordered" evidence="6">
    <location>
        <begin position="1"/>
        <end position="48"/>
    </location>
</feature>
<feature type="transmembrane region" description="Helical" evidence="7">
    <location>
        <begin position="392"/>
        <end position="409"/>
    </location>
</feature>
<sequence>MAARTETGQGEAIETPDSSAHSDHLASDSHNVEEAPDGSDEVLKHKGDTDEPVYETGWRLWAVMTTIFLTSLLAALDIGIVATAIPGITDDFHRLDDVGWYGGACFLLVGTTSPVWGKMYKYLSARWVYLASVLLFLIGSLVAATAPNGTALIVARAIQGWGCSGSLGGSVLMINYVAHPKKQPMLIGLWMSVFMASTIIGPLIGGAFTSDVSWRWCFWINLPVGGPVVGMVLLFFHVPKHIKPVPATWQEIVRQLDLPGFSLLLSSLVCFTLALQWGGQTKSWHNGSIIATLVVWVVLTIAFFITEWFQGAYAMMPLHLLKPRVAWTNALYGFIVNLGDFQILFYLPIYFQSIHGQSAITSGVNSLPFMAFFALGSMMSGAIIGKTRVFQPFLLAGGLLATAGAALLYTLDVNSGKARYIGPQVLVGFGIGLGCQVPMMAVQSFSKPEDVASVTGILLMCNSISGAYFVTAAQSVFANRLLKTLAKDAPHIDAGMVLGIGASEIHRVFSGADLAAVLHAYMVGIKDVFAFSMAGAAFTAALSLVVPFKKMPLPDQANSGSEAGSTDEKVAVG</sequence>
<dbReference type="Pfam" id="PF07690">
    <property type="entry name" value="MFS_1"/>
    <property type="match status" value="1"/>
</dbReference>
<feature type="transmembrane region" description="Helical" evidence="7">
    <location>
        <begin position="421"/>
        <end position="442"/>
    </location>
</feature>
<feature type="compositionally biased region" description="Basic and acidic residues" evidence="6">
    <location>
        <begin position="20"/>
        <end position="33"/>
    </location>
</feature>
<dbReference type="RefSeq" id="XP_007722636.1">
    <property type="nucleotide sequence ID" value="XM_007724446.1"/>
</dbReference>
<dbReference type="HOGENOM" id="CLU_000960_22_1_1"/>
<feature type="transmembrane region" description="Helical" evidence="7">
    <location>
        <begin position="98"/>
        <end position="116"/>
    </location>
</feature>
<evidence type="ECO:0000256" key="7">
    <source>
        <dbReference type="SAM" id="Phobius"/>
    </source>
</evidence>
<evidence type="ECO:0000256" key="2">
    <source>
        <dbReference type="ARBA" id="ARBA00022448"/>
    </source>
</evidence>
<keyword evidence="5 7" id="KW-0472">Membrane</keyword>
<dbReference type="CDD" id="cd17502">
    <property type="entry name" value="MFS_Azr1_MDR_like"/>
    <property type="match status" value="1"/>
</dbReference>
<dbReference type="EMBL" id="AMWN01000003">
    <property type="protein sequence ID" value="EXJ90442.1"/>
    <property type="molecule type" value="Genomic_DNA"/>
</dbReference>
<dbReference type="GO" id="GO:0022857">
    <property type="term" value="F:transmembrane transporter activity"/>
    <property type="evidence" value="ECO:0007669"/>
    <property type="project" value="InterPro"/>
</dbReference>
<dbReference type="OrthoDB" id="10021397at2759"/>
<gene>
    <name evidence="9" type="ORF">A1O1_03544</name>
</gene>
<feature type="transmembrane region" description="Helical" evidence="7">
    <location>
        <begin position="289"/>
        <end position="309"/>
    </location>
</feature>
<evidence type="ECO:0000313" key="10">
    <source>
        <dbReference type="Proteomes" id="UP000019484"/>
    </source>
</evidence>
<evidence type="ECO:0000256" key="5">
    <source>
        <dbReference type="ARBA" id="ARBA00023136"/>
    </source>
</evidence>
<keyword evidence="4 7" id="KW-1133">Transmembrane helix</keyword>
<keyword evidence="3 7" id="KW-0812">Transmembrane</keyword>
<dbReference type="Gene3D" id="1.20.1250.20">
    <property type="entry name" value="MFS general substrate transporter like domains"/>
    <property type="match status" value="1"/>
</dbReference>
<dbReference type="GeneID" id="19158435"/>
<dbReference type="InterPro" id="IPR011701">
    <property type="entry name" value="MFS"/>
</dbReference>
<feature type="transmembrane region" description="Helical" evidence="7">
    <location>
        <begin position="60"/>
        <end position="86"/>
    </location>
</feature>
<evidence type="ECO:0000256" key="3">
    <source>
        <dbReference type="ARBA" id="ARBA00022692"/>
    </source>
</evidence>
<keyword evidence="10" id="KW-1185">Reference proteome</keyword>
<feature type="transmembrane region" description="Helical" evidence="7">
    <location>
        <begin position="128"/>
        <end position="146"/>
    </location>
</feature>
<dbReference type="PROSITE" id="PS50850">
    <property type="entry name" value="MFS"/>
    <property type="match status" value="1"/>
</dbReference>
<dbReference type="InterPro" id="IPR020846">
    <property type="entry name" value="MFS_dom"/>
</dbReference>
<protein>
    <recommendedName>
        <fullName evidence="8">Major facilitator superfamily (MFS) profile domain-containing protein</fullName>
    </recommendedName>
</protein>
<proteinExistence type="predicted"/>
<feature type="transmembrane region" description="Helical" evidence="7">
    <location>
        <begin position="454"/>
        <end position="477"/>
    </location>
</feature>
<comment type="subcellular location">
    <subcellularLocation>
        <location evidence="1">Membrane</location>
        <topology evidence="1">Multi-pass membrane protein</topology>
    </subcellularLocation>
</comment>
<feature type="transmembrane region" description="Helical" evidence="7">
    <location>
        <begin position="185"/>
        <end position="206"/>
    </location>
</feature>
<accession>W9YC55</accession>
<dbReference type="eggNOG" id="KOG0254">
    <property type="taxonomic scope" value="Eukaryota"/>
</dbReference>
<feature type="transmembrane region" description="Helical" evidence="7">
    <location>
        <begin position="528"/>
        <end position="548"/>
    </location>
</feature>
<evidence type="ECO:0000259" key="8">
    <source>
        <dbReference type="PROSITE" id="PS50850"/>
    </source>
</evidence>
<dbReference type="PANTHER" id="PTHR23501">
    <property type="entry name" value="MAJOR FACILITATOR SUPERFAMILY"/>
    <property type="match status" value="1"/>
</dbReference>
<reference evidence="9 10" key="1">
    <citation type="submission" date="2013-03" db="EMBL/GenBank/DDBJ databases">
        <title>The Genome Sequence of Capronia coronata CBS 617.96.</title>
        <authorList>
            <consortium name="The Broad Institute Genomics Platform"/>
            <person name="Cuomo C."/>
            <person name="de Hoog S."/>
            <person name="Gorbushina A."/>
            <person name="Walker B."/>
            <person name="Young S.K."/>
            <person name="Zeng Q."/>
            <person name="Gargeya S."/>
            <person name="Fitzgerald M."/>
            <person name="Haas B."/>
            <person name="Abouelleil A."/>
            <person name="Allen A.W."/>
            <person name="Alvarado L."/>
            <person name="Arachchi H.M."/>
            <person name="Berlin A.M."/>
            <person name="Chapman S.B."/>
            <person name="Gainer-Dewar J."/>
            <person name="Goldberg J."/>
            <person name="Griggs A."/>
            <person name="Gujja S."/>
            <person name="Hansen M."/>
            <person name="Howarth C."/>
            <person name="Imamovic A."/>
            <person name="Ireland A."/>
            <person name="Larimer J."/>
            <person name="McCowan C."/>
            <person name="Murphy C."/>
            <person name="Pearson M."/>
            <person name="Poon T.W."/>
            <person name="Priest M."/>
            <person name="Roberts A."/>
            <person name="Saif S."/>
            <person name="Shea T."/>
            <person name="Sisk P."/>
            <person name="Sykes S."/>
            <person name="Wortman J."/>
            <person name="Nusbaum C."/>
            <person name="Birren B."/>
        </authorList>
    </citation>
    <scope>NUCLEOTIDE SEQUENCE [LARGE SCALE GENOMIC DNA]</scope>
    <source>
        <strain evidence="9 10">CBS 617.96</strain>
    </source>
</reference>
<organism evidence="9 10">
    <name type="scientific">Capronia coronata CBS 617.96</name>
    <dbReference type="NCBI Taxonomy" id="1182541"/>
    <lineage>
        <taxon>Eukaryota</taxon>
        <taxon>Fungi</taxon>
        <taxon>Dikarya</taxon>
        <taxon>Ascomycota</taxon>
        <taxon>Pezizomycotina</taxon>
        <taxon>Eurotiomycetes</taxon>
        <taxon>Chaetothyriomycetidae</taxon>
        <taxon>Chaetothyriales</taxon>
        <taxon>Herpotrichiellaceae</taxon>
        <taxon>Capronia</taxon>
    </lineage>
</organism>
<feature type="transmembrane region" description="Helical" evidence="7">
    <location>
        <begin position="363"/>
        <end position="385"/>
    </location>
</feature>
<dbReference type="AlphaFoldDB" id="W9YC55"/>
<keyword evidence="2" id="KW-0813">Transport</keyword>
<dbReference type="GO" id="GO:0005886">
    <property type="term" value="C:plasma membrane"/>
    <property type="evidence" value="ECO:0007669"/>
    <property type="project" value="TreeGrafter"/>
</dbReference>
<evidence type="ECO:0000313" key="9">
    <source>
        <dbReference type="EMBL" id="EXJ90442.1"/>
    </source>
</evidence>
<name>W9YC55_9EURO</name>
<feature type="transmembrane region" description="Helical" evidence="7">
    <location>
        <begin position="218"/>
        <end position="238"/>
    </location>
</feature>
<comment type="caution">
    <text evidence="9">The sequence shown here is derived from an EMBL/GenBank/DDBJ whole genome shotgun (WGS) entry which is preliminary data.</text>
</comment>
<evidence type="ECO:0000256" key="4">
    <source>
        <dbReference type="ARBA" id="ARBA00022989"/>
    </source>
</evidence>